<dbReference type="InterPro" id="IPR001763">
    <property type="entry name" value="Rhodanese-like_dom"/>
</dbReference>
<reference evidence="2 3" key="1">
    <citation type="journal article" date="2014" name="Int. J. Syst. Evol. Microbiol.">
        <title>Sneathiella chungangensis sp. nov., isolated from a marine sand, and emended description of the genus Sneathiella.</title>
        <authorList>
            <person name="Siamphan C."/>
            <person name="Kim H."/>
            <person name="Lee J.S."/>
            <person name="Kim W."/>
        </authorList>
    </citation>
    <scope>NUCLEOTIDE SEQUENCE [LARGE SCALE GENOMIC DNA]</scope>
    <source>
        <strain evidence="2 3">KCTC 32476</strain>
    </source>
</reference>
<dbReference type="AlphaFoldDB" id="A0A845MDP3"/>
<proteinExistence type="predicted"/>
<gene>
    <name evidence="2" type="ORF">GQF03_02400</name>
</gene>
<dbReference type="PANTHER" id="PTHR44086:SF13">
    <property type="entry name" value="THIOSULFATE SULFURTRANSFERASE PSPE"/>
    <property type="match status" value="1"/>
</dbReference>
<dbReference type="PANTHER" id="PTHR44086">
    <property type="entry name" value="THIOSULFATE SULFURTRANSFERASE RDL2, MITOCHONDRIAL-RELATED"/>
    <property type="match status" value="1"/>
</dbReference>
<dbReference type="CDD" id="cd00158">
    <property type="entry name" value="RHOD"/>
    <property type="match status" value="1"/>
</dbReference>
<evidence type="ECO:0000313" key="2">
    <source>
        <dbReference type="EMBL" id="MZR21174.1"/>
    </source>
</evidence>
<sequence length="528" mass="57195">MSPDSLRVLLASAVEWALFDIREAGEAEAGHIPGATFLPRRQIELRIADLVPDKRTMIVVYGDDSERANLAVKTLKALGYKRTDVLHGGVGAWLTSGGILSKGSNVPSKHFGEKIFEDYRVPQITADELADLANDEDVLICDIRLRSEHETARVPGAFYIGNFDIALAAKQLAETGKNIVCHCAGRTRSIIGAQTLRDLGVEKAFALKDGTMGWVLSGRELEKGPVLKKLTPSAESAADALAKIKKITADKGVQWCKADKVFDEIESRSSGAHNVYIFDVRQLEEYEAGHIPDTVALPGGQAVLRADDFIAVRGAPIFLIDEGGARAGMAALWLHRLGYPNVIACEGAIEGWRALGRPFEIGRGRTRPLGLDAAKTVAGGLDADHAQELISANDDVVIIDVDNSKNFSANHLPGSIWVPRGWLEERLPEIAPEKTTAILLTSAKELQSVFAAASARQLGYENAFYLEGGVAAWRKSGLSVETGLPDTIDPNTSDLVLPPYARGKAGMRRYLSWEKDLTAKDKQIKLTS</sequence>
<dbReference type="Proteomes" id="UP000445696">
    <property type="component" value="Unassembled WGS sequence"/>
</dbReference>
<dbReference type="RefSeq" id="WP_161337584.1">
    <property type="nucleotide sequence ID" value="NZ_JBHSDG010000003.1"/>
</dbReference>
<dbReference type="Pfam" id="PF00581">
    <property type="entry name" value="Rhodanese"/>
    <property type="match status" value="4"/>
</dbReference>
<feature type="domain" description="Rhodanese" evidence="1">
    <location>
        <begin position="271"/>
        <end position="361"/>
    </location>
</feature>
<feature type="domain" description="Rhodanese" evidence="1">
    <location>
        <begin position="392"/>
        <end position="482"/>
    </location>
</feature>
<dbReference type="PROSITE" id="PS50206">
    <property type="entry name" value="RHODANESE_3"/>
    <property type="match status" value="4"/>
</dbReference>
<name>A0A845MDP3_9PROT</name>
<keyword evidence="3" id="KW-1185">Reference proteome</keyword>
<keyword evidence="2" id="KW-0808">Transferase</keyword>
<dbReference type="OrthoDB" id="9789585at2"/>
<evidence type="ECO:0000259" key="1">
    <source>
        <dbReference type="PROSITE" id="PS50206"/>
    </source>
</evidence>
<feature type="domain" description="Rhodanese" evidence="1">
    <location>
        <begin position="134"/>
        <end position="223"/>
    </location>
</feature>
<comment type="caution">
    <text evidence="2">The sequence shown here is derived from an EMBL/GenBank/DDBJ whole genome shotgun (WGS) entry which is preliminary data.</text>
</comment>
<organism evidence="2 3">
    <name type="scientific">Sneathiella chungangensis</name>
    <dbReference type="NCBI Taxonomy" id="1418234"/>
    <lineage>
        <taxon>Bacteria</taxon>
        <taxon>Pseudomonadati</taxon>
        <taxon>Pseudomonadota</taxon>
        <taxon>Alphaproteobacteria</taxon>
        <taxon>Sneathiellales</taxon>
        <taxon>Sneathiellaceae</taxon>
        <taxon>Sneathiella</taxon>
    </lineage>
</organism>
<dbReference type="SUPFAM" id="SSF52821">
    <property type="entry name" value="Rhodanese/Cell cycle control phosphatase"/>
    <property type="match status" value="4"/>
</dbReference>
<dbReference type="Gene3D" id="3.40.250.10">
    <property type="entry name" value="Rhodanese-like domain"/>
    <property type="match status" value="4"/>
</dbReference>
<dbReference type="GO" id="GO:0004792">
    <property type="term" value="F:thiosulfate-cyanide sulfurtransferase activity"/>
    <property type="evidence" value="ECO:0007669"/>
    <property type="project" value="TreeGrafter"/>
</dbReference>
<dbReference type="InterPro" id="IPR036873">
    <property type="entry name" value="Rhodanese-like_dom_sf"/>
</dbReference>
<dbReference type="SMART" id="SM00450">
    <property type="entry name" value="RHOD"/>
    <property type="match status" value="4"/>
</dbReference>
<accession>A0A845MDP3</accession>
<feature type="domain" description="Rhodanese" evidence="1">
    <location>
        <begin position="12"/>
        <end position="102"/>
    </location>
</feature>
<protein>
    <submittedName>
        <fullName evidence="2">Sulfurtransferase</fullName>
    </submittedName>
</protein>
<dbReference type="EMBL" id="WTVA01000001">
    <property type="protein sequence ID" value="MZR21174.1"/>
    <property type="molecule type" value="Genomic_DNA"/>
</dbReference>
<evidence type="ECO:0000313" key="3">
    <source>
        <dbReference type="Proteomes" id="UP000445696"/>
    </source>
</evidence>